<evidence type="ECO:0000313" key="3">
    <source>
        <dbReference type="EMBL" id="AEW96304.1"/>
    </source>
</evidence>
<evidence type="ECO:0000259" key="2">
    <source>
        <dbReference type="Pfam" id="PF06259"/>
    </source>
</evidence>
<dbReference type="AlphaFoldDB" id="F8K3I4"/>
<dbReference type="PATRIC" id="fig|1003195.11.peg.5393"/>
<keyword evidence="4" id="KW-1185">Reference proteome</keyword>
<dbReference type="SUPFAM" id="SSF53474">
    <property type="entry name" value="alpha/beta-Hydrolases"/>
    <property type="match status" value="1"/>
</dbReference>
<dbReference type="KEGG" id="scy:SCATT_39330"/>
<evidence type="ECO:0000256" key="1">
    <source>
        <dbReference type="SAM" id="MobiDB-lite"/>
    </source>
</evidence>
<protein>
    <recommendedName>
        <fullName evidence="2">DUF1023 domain-containing protein</fullName>
    </recommendedName>
</protein>
<organism evidence="3 4">
    <name type="scientific">Streptantibioticus cattleyicolor (strain ATCC 35852 / DSM 46488 / JCM 4925 / NBRC 14057 / NRRL 8057)</name>
    <name type="common">Streptomyces cattleya</name>
    <dbReference type="NCBI Taxonomy" id="1003195"/>
    <lineage>
        <taxon>Bacteria</taxon>
        <taxon>Bacillati</taxon>
        <taxon>Actinomycetota</taxon>
        <taxon>Actinomycetes</taxon>
        <taxon>Kitasatosporales</taxon>
        <taxon>Streptomycetaceae</taxon>
        <taxon>Streptantibioticus</taxon>
    </lineage>
</organism>
<accession>F8K3I4</accession>
<dbReference type="EMBL" id="CP003219">
    <property type="protein sequence ID" value="AEW96304.1"/>
    <property type="molecule type" value="Genomic_DNA"/>
</dbReference>
<dbReference type="OrthoDB" id="5969911at2"/>
<feature type="region of interest" description="Disordered" evidence="1">
    <location>
        <begin position="113"/>
        <end position="159"/>
    </location>
</feature>
<dbReference type="Proteomes" id="UP000007842">
    <property type="component" value="Chromosome"/>
</dbReference>
<dbReference type="eggNOG" id="COG4099">
    <property type="taxonomic scope" value="Bacteria"/>
</dbReference>
<gene>
    <name evidence="3" type="ordered locus">SCATT_39330</name>
</gene>
<reference evidence="4" key="1">
    <citation type="submission" date="2011-12" db="EMBL/GenBank/DDBJ databases">
        <title>Complete genome sequence of Streptomyces cattleya strain DSM 46488.</title>
        <authorList>
            <person name="Ou H.-Y."/>
            <person name="Li P."/>
            <person name="Zhao C."/>
            <person name="O'Hagan D."/>
            <person name="Deng Z."/>
        </authorList>
    </citation>
    <scope>NUCLEOTIDE SEQUENCE [LARGE SCALE GENOMIC DNA]</scope>
    <source>
        <strain evidence="4">ATCC 35852 / DSM 46488 / JCM 4925 / NBRC 14057 / NRRL 8057</strain>
    </source>
</reference>
<dbReference type="HOGENOM" id="CLU_025057_2_1_11"/>
<sequence length="601" mass="64230">MVTRQQLQRLRLAELTTAADGWGALMGAMDAARTRTDHGIAAPVRAEQKGEAADAMAARLDRLGRNYQYVYQESGYLRSILAALADELAPYQRALNAALDEAHEAGFTVGDDGSVSYPAATTPAPGSSGAGTARGGDLQAPYLPGHTPQDQLNPNRAKAQEIADRIAGAVRAATETDERYARLLTKVTAQPDYAVTDATWADVAADATATRALTARALHLDAIPSTNDPKANAQWWNDLGPERQQEYLALYPDRIGALDGLPAAVRDRANRVVLAEQRGLVEQQLAELGPLGPEPPFGDPRIPATTAAWRHWEERRKAREPLEGRLKGMQALQDRLDAGDRGESADAYLLLFDLKGNGHSAVSFGNPDAADNVVTYVPGTGSKLSDIDGHLKRAADLQNAAQRADPQRRTASIVWQGYDAPQGVFSDAMEAKFADSAAPSLDRFLGGVRVAHEDAPFTSTLLGHSYGTLVAGKAMTVESTPPVDQVIFVASPGVGVDHARDLGLPPEKVWSATARNDLINLAPPDPGPLAPLNPNAYARWFDDHSILYGNDPTSSAFGGRIFQVPPGKAPGSDGFMPAHSQYWEGDSLQSLARIVTKGKPN</sequence>
<dbReference type="ESTHER" id="stren-f8k3i4">
    <property type="family name" value="Duf_1023"/>
</dbReference>
<dbReference type="Pfam" id="PF06259">
    <property type="entry name" value="Abhydrolase_8"/>
    <property type="match status" value="1"/>
</dbReference>
<dbReference type="KEGG" id="sct:SCAT_3946"/>
<dbReference type="STRING" id="1003195.SCATT_39330"/>
<evidence type="ECO:0000313" key="4">
    <source>
        <dbReference type="Proteomes" id="UP000007842"/>
    </source>
</evidence>
<dbReference type="InterPro" id="IPR010427">
    <property type="entry name" value="DUF1023"/>
</dbReference>
<proteinExistence type="predicted"/>
<accession>G8WSR9</accession>
<dbReference type="RefSeq" id="WP_014144660.1">
    <property type="nucleotide sequence ID" value="NC_016111.1"/>
</dbReference>
<feature type="domain" description="DUF1023" evidence="2">
    <location>
        <begin position="355"/>
        <end position="522"/>
    </location>
</feature>
<dbReference type="InterPro" id="IPR029058">
    <property type="entry name" value="AB_hydrolase_fold"/>
</dbReference>
<name>F8K3I4_STREN</name>